<gene>
    <name evidence="4" type="ORF">NTJ_10871</name>
</gene>
<dbReference type="InterPro" id="IPR001611">
    <property type="entry name" value="Leu-rich_rpt"/>
</dbReference>
<protein>
    <submittedName>
        <fullName evidence="4">LRR_TYP</fullName>
    </submittedName>
</protein>
<evidence type="ECO:0000313" key="4">
    <source>
        <dbReference type="EMBL" id="BES98056.1"/>
    </source>
</evidence>
<dbReference type="Proteomes" id="UP001307889">
    <property type="component" value="Chromosome 8"/>
</dbReference>
<dbReference type="EMBL" id="AP028916">
    <property type="protein sequence ID" value="BES98056.1"/>
    <property type="molecule type" value="Genomic_DNA"/>
</dbReference>
<dbReference type="SUPFAM" id="SSF52047">
    <property type="entry name" value="RNI-like"/>
    <property type="match status" value="2"/>
</dbReference>
<dbReference type="SMART" id="SM00369">
    <property type="entry name" value="LRR_TYP"/>
    <property type="match status" value="21"/>
</dbReference>
<dbReference type="PANTHER" id="PTHR24373">
    <property type="entry name" value="SLIT RELATED LEUCINE-RICH REPEAT NEURONAL PROTEIN"/>
    <property type="match status" value="1"/>
</dbReference>
<dbReference type="InterPro" id="IPR032675">
    <property type="entry name" value="LRR_dom_sf"/>
</dbReference>
<evidence type="ECO:0000313" key="5">
    <source>
        <dbReference type="Proteomes" id="UP001307889"/>
    </source>
</evidence>
<name>A0ABN7B4H0_9HEMI</name>
<accession>A0ABN7B4H0</accession>
<dbReference type="SUPFAM" id="SSF52058">
    <property type="entry name" value="L domain-like"/>
    <property type="match status" value="1"/>
</dbReference>
<dbReference type="InterPro" id="IPR050328">
    <property type="entry name" value="Dev_Immune_Receptor"/>
</dbReference>
<keyword evidence="2" id="KW-0732">Signal</keyword>
<proteinExistence type="predicted"/>
<evidence type="ECO:0000256" key="2">
    <source>
        <dbReference type="ARBA" id="ARBA00022729"/>
    </source>
</evidence>
<dbReference type="SMART" id="SM00365">
    <property type="entry name" value="LRR_SD22"/>
    <property type="match status" value="7"/>
</dbReference>
<reference evidence="4 5" key="1">
    <citation type="submission" date="2023-09" db="EMBL/GenBank/DDBJ databases">
        <title>Nesidiocoris tenuis whole genome shotgun sequence.</title>
        <authorList>
            <person name="Shibata T."/>
            <person name="Shimoda M."/>
            <person name="Kobayashi T."/>
            <person name="Uehara T."/>
        </authorList>
    </citation>
    <scope>NUCLEOTIDE SEQUENCE [LARGE SCALE GENOMIC DNA]</scope>
    <source>
        <strain evidence="4 5">Japan</strain>
    </source>
</reference>
<evidence type="ECO:0000256" key="3">
    <source>
        <dbReference type="ARBA" id="ARBA00022737"/>
    </source>
</evidence>
<keyword evidence="1" id="KW-0433">Leucine-rich repeat</keyword>
<dbReference type="PROSITE" id="PS51450">
    <property type="entry name" value="LRR"/>
    <property type="match status" value="3"/>
</dbReference>
<dbReference type="Gene3D" id="3.80.10.10">
    <property type="entry name" value="Ribonuclease Inhibitor"/>
    <property type="match status" value="8"/>
</dbReference>
<dbReference type="InterPro" id="IPR003591">
    <property type="entry name" value="Leu-rich_rpt_typical-subtyp"/>
</dbReference>
<dbReference type="Pfam" id="PF13855">
    <property type="entry name" value="LRR_8"/>
    <property type="match status" value="5"/>
</dbReference>
<keyword evidence="5" id="KW-1185">Reference proteome</keyword>
<evidence type="ECO:0000256" key="1">
    <source>
        <dbReference type="ARBA" id="ARBA00022614"/>
    </source>
</evidence>
<keyword evidence="3" id="KW-0677">Repeat</keyword>
<organism evidence="4 5">
    <name type="scientific">Nesidiocoris tenuis</name>
    <dbReference type="NCBI Taxonomy" id="355587"/>
    <lineage>
        <taxon>Eukaryota</taxon>
        <taxon>Metazoa</taxon>
        <taxon>Ecdysozoa</taxon>
        <taxon>Arthropoda</taxon>
        <taxon>Hexapoda</taxon>
        <taxon>Insecta</taxon>
        <taxon>Pterygota</taxon>
        <taxon>Neoptera</taxon>
        <taxon>Paraneoptera</taxon>
        <taxon>Hemiptera</taxon>
        <taxon>Heteroptera</taxon>
        <taxon>Panheteroptera</taxon>
        <taxon>Cimicomorpha</taxon>
        <taxon>Miridae</taxon>
        <taxon>Dicyphina</taxon>
        <taxon>Nesidiocoris</taxon>
    </lineage>
</organism>
<dbReference type="PANTHER" id="PTHR24373:SF275">
    <property type="entry name" value="TIR DOMAIN-CONTAINING PROTEIN"/>
    <property type="match status" value="1"/>
</dbReference>
<sequence length="1079" mass="120483">MCTSPPPHLGQVDCINTRVSLGRINSSKLFSFNLVNNQIDYLPPSLFVGTGLYRFQLSHNSIYKLDEDVFTGIERSLWELHLTYCKLSTVPFKAIRHLQKLKTLNLTEILNLRSNALVTLEPAAFSPAPPRLANLDLADNNFQMLNYKQLSNVRTLTHLDVSLNYLSVLPDANATGAKLTLDSLFLDYNNITKLEAYSMANFATVNRTSFKGNPLSYLHPNAFQPCRIEELYLTDCKLSSIAPEAFDGLDETLKVLDLSGNNISTFEFPILLKFNYLTAFRIDHNRITQYEWLSPPGKKPYTNLQLMELSALGKKNSPVNLQKLPRLPHLHTLAISKTSATIFDPEQLNKLSVELETLKIEDGTIKSLNSGMFKNVRGIKTLDLTDNYIDSVESGSFTDISHSLEKLILTHAFSQKVGNFPSGLLKQLTSVTVLKINHNHLRKLSNDIRSMTSLELLHAHDNLIDILPNTLFESNAHKRLKEVILSFNKITTIQQNTFSDLEALKMIDLSDNDISTVATGAFKNLHSVKMISFRGNKLTSLQDEAFQNLPYLEMLDVSYNGLLHLSMASLDQVGTLTTMAVNASHNSITSLKSVGANEGGRYSVYGTIKVLDFSHNKIENVEREFFGPIQDSLSQLILSNNLLRNLSRDMLPELSQFQYLDVSSNMIFDVEFDALRNLPLLQTFLVGGNAIKDLPAGLFSSSTYSLECLDFSRNSLTSLTDSLIATTVPVKLDVSGNGLTKVPLSTFSPSSSANVQELLLRSNKISKLPSYESFSRFSGLRHLDLSDNKLTELGNSFSSLPCLTKLSLSYNRIRFDVNDWRSQERSLKHLDLSNTSLSYVPALPLPSLLTLKLSYNGIAYIPPDLQTNLTDLKMLDVSHNILTEMTPFPQLVFLNIAANPINTIANSTFLYFSNLADLDICQLPLSFFDLDLMTLAISEYDQVDRFNVPLWIRDNVALRHLIYEATGTSIGNQMRGPLSTKIMRITIRGAQLRSLPDSLLQGLRRPEVFFSLENTSVESVDQALFRSPFLRNVSLDLGSISLKAVGNPCNAARPNTPHSVFLIDMSLHSLELSCDCGIG</sequence>